<protein>
    <submittedName>
        <fullName evidence="1">Uncharacterized protein</fullName>
    </submittedName>
</protein>
<dbReference type="Proteomes" id="UP000765509">
    <property type="component" value="Unassembled WGS sequence"/>
</dbReference>
<gene>
    <name evidence="1" type="ORF">O181_008620</name>
</gene>
<proteinExistence type="predicted"/>
<keyword evidence="2" id="KW-1185">Reference proteome</keyword>
<dbReference type="AlphaFoldDB" id="A0A9Q3BPQ3"/>
<accession>A0A9Q3BPQ3</accession>
<name>A0A9Q3BPQ3_9BASI</name>
<comment type="caution">
    <text evidence="1">The sequence shown here is derived from an EMBL/GenBank/DDBJ whole genome shotgun (WGS) entry which is preliminary data.</text>
</comment>
<evidence type="ECO:0000313" key="2">
    <source>
        <dbReference type="Proteomes" id="UP000765509"/>
    </source>
</evidence>
<organism evidence="1 2">
    <name type="scientific">Austropuccinia psidii MF-1</name>
    <dbReference type="NCBI Taxonomy" id="1389203"/>
    <lineage>
        <taxon>Eukaryota</taxon>
        <taxon>Fungi</taxon>
        <taxon>Dikarya</taxon>
        <taxon>Basidiomycota</taxon>
        <taxon>Pucciniomycotina</taxon>
        <taxon>Pucciniomycetes</taxon>
        <taxon>Pucciniales</taxon>
        <taxon>Sphaerophragmiaceae</taxon>
        <taxon>Austropuccinia</taxon>
    </lineage>
</organism>
<reference evidence="1" key="1">
    <citation type="submission" date="2021-03" db="EMBL/GenBank/DDBJ databases">
        <title>Draft genome sequence of rust myrtle Austropuccinia psidii MF-1, a brazilian biotype.</title>
        <authorList>
            <person name="Quecine M.C."/>
            <person name="Pachon D.M.R."/>
            <person name="Bonatelli M.L."/>
            <person name="Correr F.H."/>
            <person name="Franceschini L.M."/>
            <person name="Leite T.F."/>
            <person name="Margarido G.R.A."/>
            <person name="Almeida C.A."/>
            <person name="Ferrarezi J.A."/>
            <person name="Labate C.A."/>
        </authorList>
    </citation>
    <scope>NUCLEOTIDE SEQUENCE</scope>
    <source>
        <strain evidence="1">MF-1</strain>
    </source>
</reference>
<dbReference type="EMBL" id="AVOT02002016">
    <property type="protein sequence ID" value="MBW0468905.1"/>
    <property type="molecule type" value="Genomic_DNA"/>
</dbReference>
<evidence type="ECO:0000313" key="1">
    <source>
        <dbReference type="EMBL" id="MBW0468905.1"/>
    </source>
</evidence>
<sequence>MKNKNPIFPVSLIKSYQPADKEFFPSRNLASLTIPQVEHNEDKKIKEVLKERKIRGKIERIIRYRNPVHEDEWLEESDITYSDKLLRIFRPERMLKA</sequence>